<protein>
    <submittedName>
        <fullName evidence="1">Uncharacterized protein</fullName>
    </submittedName>
</protein>
<dbReference type="PANTHER" id="PTHR35726:SF5">
    <property type="match status" value="1"/>
</dbReference>
<gene>
    <name evidence="1" type="ORF">TEA_011600</name>
</gene>
<dbReference type="PANTHER" id="PTHR35726">
    <property type="entry name" value="GLUTAMIC ACID-RICH PROTEIN-LIKE"/>
    <property type="match status" value="1"/>
</dbReference>
<organism evidence="1 2">
    <name type="scientific">Camellia sinensis var. sinensis</name>
    <name type="common">China tea</name>
    <dbReference type="NCBI Taxonomy" id="542762"/>
    <lineage>
        <taxon>Eukaryota</taxon>
        <taxon>Viridiplantae</taxon>
        <taxon>Streptophyta</taxon>
        <taxon>Embryophyta</taxon>
        <taxon>Tracheophyta</taxon>
        <taxon>Spermatophyta</taxon>
        <taxon>Magnoliopsida</taxon>
        <taxon>eudicotyledons</taxon>
        <taxon>Gunneridae</taxon>
        <taxon>Pentapetalae</taxon>
        <taxon>asterids</taxon>
        <taxon>Ericales</taxon>
        <taxon>Theaceae</taxon>
        <taxon>Camellia</taxon>
    </lineage>
</organism>
<comment type="caution">
    <text evidence="1">The sequence shown here is derived from an EMBL/GenBank/DDBJ whole genome shotgun (WGS) entry which is preliminary data.</text>
</comment>
<dbReference type="EMBL" id="SDRB02003290">
    <property type="protein sequence ID" value="THG17984.1"/>
    <property type="molecule type" value="Genomic_DNA"/>
</dbReference>
<dbReference type="Proteomes" id="UP000306102">
    <property type="component" value="Unassembled WGS sequence"/>
</dbReference>
<proteinExistence type="predicted"/>
<keyword evidence="2" id="KW-1185">Reference proteome</keyword>
<evidence type="ECO:0000313" key="2">
    <source>
        <dbReference type="Proteomes" id="UP000306102"/>
    </source>
</evidence>
<sequence length="165" mass="18496">MDWRYGNGEMSSIFLFEASGDSEGGFNHHDDLQNLFSMCHGVSKADADTDADMNADAESCSYDSSDILSFHDEIKNFSVQDQVFSDDIRHDDVDGRSGNGHVHYKCDCSCQIEGLSGVTLEIVPRKEGEDESRVGVHGNREEMVDEMERNKLFWETCLEVGLPMN</sequence>
<name>A0A4S4ENZ1_CAMSN</name>
<reference evidence="1 2" key="1">
    <citation type="journal article" date="2018" name="Proc. Natl. Acad. Sci. U.S.A.">
        <title>Draft genome sequence of Camellia sinensis var. sinensis provides insights into the evolution of the tea genome and tea quality.</title>
        <authorList>
            <person name="Wei C."/>
            <person name="Yang H."/>
            <person name="Wang S."/>
            <person name="Zhao J."/>
            <person name="Liu C."/>
            <person name="Gao L."/>
            <person name="Xia E."/>
            <person name="Lu Y."/>
            <person name="Tai Y."/>
            <person name="She G."/>
            <person name="Sun J."/>
            <person name="Cao H."/>
            <person name="Tong W."/>
            <person name="Gao Q."/>
            <person name="Li Y."/>
            <person name="Deng W."/>
            <person name="Jiang X."/>
            <person name="Wang W."/>
            <person name="Chen Q."/>
            <person name="Zhang S."/>
            <person name="Li H."/>
            <person name="Wu J."/>
            <person name="Wang P."/>
            <person name="Li P."/>
            <person name="Shi C."/>
            <person name="Zheng F."/>
            <person name="Jian J."/>
            <person name="Huang B."/>
            <person name="Shan D."/>
            <person name="Shi M."/>
            <person name="Fang C."/>
            <person name="Yue Y."/>
            <person name="Li F."/>
            <person name="Li D."/>
            <person name="Wei S."/>
            <person name="Han B."/>
            <person name="Jiang C."/>
            <person name="Yin Y."/>
            <person name="Xia T."/>
            <person name="Zhang Z."/>
            <person name="Bennetzen J.L."/>
            <person name="Zhao S."/>
            <person name="Wan X."/>
        </authorList>
    </citation>
    <scope>NUCLEOTIDE SEQUENCE [LARGE SCALE GENOMIC DNA]</scope>
    <source>
        <strain evidence="2">cv. Shuchazao</strain>
        <tissue evidence="1">Leaf</tissue>
    </source>
</reference>
<dbReference type="AlphaFoldDB" id="A0A4S4ENZ1"/>
<accession>A0A4S4ENZ1</accession>
<evidence type="ECO:0000313" key="1">
    <source>
        <dbReference type="EMBL" id="THG17984.1"/>
    </source>
</evidence>